<dbReference type="PIRSF" id="PIRSF016184">
    <property type="entry name" value="PhzC_PhzF"/>
    <property type="match status" value="1"/>
</dbReference>
<dbReference type="AlphaFoldDB" id="A0A9P8CGA1"/>
<accession>A0A9P8CGA1</accession>
<dbReference type="GO" id="GO:0005737">
    <property type="term" value="C:cytoplasm"/>
    <property type="evidence" value="ECO:0007669"/>
    <property type="project" value="TreeGrafter"/>
</dbReference>
<dbReference type="Gene3D" id="3.10.310.10">
    <property type="entry name" value="Diaminopimelate Epimerase, Chain A, domain 1"/>
    <property type="match status" value="2"/>
</dbReference>
<feature type="active site" evidence="1">
    <location>
        <position position="50"/>
    </location>
</feature>
<proteinExistence type="predicted"/>
<keyword evidence="3" id="KW-1185">Reference proteome</keyword>
<dbReference type="InterPro" id="IPR003719">
    <property type="entry name" value="Phenazine_PhzF-like"/>
</dbReference>
<dbReference type="PANTHER" id="PTHR13774:SF32">
    <property type="entry name" value="ANTISENSE-ENHANCING SEQUENCE 1"/>
    <property type="match status" value="1"/>
</dbReference>
<dbReference type="Proteomes" id="UP000887226">
    <property type="component" value="Unassembled WGS sequence"/>
</dbReference>
<comment type="caution">
    <text evidence="2">The sequence shown here is derived from an EMBL/GenBank/DDBJ whole genome shotgun (WGS) entry which is preliminary data.</text>
</comment>
<name>A0A9P8CGA1_9HELO</name>
<dbReference type="PANTHER" id="PTHR13774">
    <property type="entry name" value="PHENAZINE BIOSYNTHESIS PROTEIN"/>
    <property type="match status" value="1"/>
</dbReference>
<evidence type="ECO:0000313" key="3">
    <source>
        <dbReference type="Proteomes" id="UP000887226"/>
    </source>
</evidence>
<sequence length="269" mass="29117">MRFEFTTIDAFTTTRYNGNPLAIVRVPASDKSSLCKELKLKIASEFNLSEIVFMHLPATGESFKEVAIDIFTHEAEVPFAGHPIIGTSHYLLNELGEKTEAVITKAGRIPITKDEQTGEVKAVISQDFHIHKTLAKASRNLNVVMLGAGDTYNLSLLDDGWQVGLVGTMYVASQGTDKYGRKSYRTRMFGSREDPGTGSACSGLGCYLATLEPKEAGKGPFLYSFTQGVKMGRQSDIAVEVIRGEGGEDIDKVLLGGAGVKVMDGVLEV</sequence>
<evidence type="ECO:0000313" key="2">
    <source>
        <dbReference type="EMBL" id="KAG9246014.1"/>
    </source>
</evidence>
<organism evidence="2 3">
    <name type="scientific">Calycina marina</name>
    <dbReference type="NCBI Taxonomy" id="1763456"/>
    <lineage>
        <taxon>Eukaryota</taxon>
        <taxon>Fungi</taxon>
        <taxon>Dikarya</taxon>
        <taxon>Ascomycota</taxon>
        <taxon>Pezizomycotina</taxon>
        <taxon>Leotiomycetes</taxon>
        <taxon>Helotiales</taxon>
        <taxon>Pezizellaceae</taxon>
        <taxon>Calycina</taxon>
    </lineage>
</organism>
<dbReference type="OrthoDB" id="75169at2759"/>
<dbReference type="SUPFAM" id="SSF54506">
    <property type="entry name" value="Diaminopimelate epimerase-like"/>
    <property type="match status" value="1"/>
</dbReference>
<dbReference type="EMBL" id="MU253821">
    <property type="protein sequence ID" value="KAG9246014.1"/>
    <property type="molecule type" value="Genomic_DNA"/>
</dbReference>
<dbReference type="Pfam" id="PF02567">
    <property type="entry name" value="PhzC-PhzF"/>
    <property type="match status" value="2"/>
</dbReference>
<gene>
    <name evidence="2" type="ORF">BJ878DRAFT_540714</name>
</gene>
<evidence type="ECO:0000256" key="1">
    <source>
        <dbReference type="PIRSR" id="PIRSR016184-1"/>
    </source>
</evidence>
<protein>
    <submittedName>
        <fullName evidence="2">Phenazine biosynthesis protein-like protein phzf family</fullName>
    </submittedName>
</protein>
<dbReference type="GO" id="GO:0016853">
    <property type="term" value="F:isomerase activity"/>
    <property type="evidence" value="ECO:0007669"/>
    <property type="project" value="TreeGrafter"/>
</dbReference>
<reference evidence="2" key="1">
    <citation type="journal article" date="2021" name="IMA Fungus">
        <title>Genomic characterization of three marine fungi, including Emericellopsis atlantica sp. nov. with signatures of a generalist lifestyle and marine biomass degradation.</title>
        <authorList>
            <person name="Hagestad O.C."/>
            <person name="Hou L."/>
            <person name="Andersen J.H."/>
            <person name="Hansen E.H."/>
            <person name="Altermark B."/>
            <person name="Li C."/>
            <person name="Kuhnert E."/>
            <person name="Cox R.J."/>
            <person name="Crous P.W."/>
            <person name="Spatafora J.W."/>
            <person name="Lail K."/>
            <person name="Amirebrahimi M."/>
            <person name="Lipzen A."/>
            <person name="Pangilinan J."/>
            <person name="Andreopoulos W."/>
            <person name="Hayes R.D."/>
            <person name="Ng V."/>
            <person name="Grigoriev I.V."/>
            <person name="Jackson S.A."/>
            <person name="Sutton T.D.S."/>
            <person name="Dobson A.D.W."/>
            <person name="Rama T."/>
        </authorList>
    </citation>
    <scope>NUCLEOTIDE SEQUENCE</scope>
    <source>
        <strain evidence="2">TRa3180A</strain>
    </source>
</reference>